<dbReference type="Proteomes" id="UP001548832">
    <property type="component" value="Unassembled WGS sequence"/>
</dbReference>
<gene>
    <name evidence="1" type="ORF">ABVQ20_02840</name>
</gene>
<organism evidence="1 2">
    <name type="scientific">Mesorhizobium shangrilense</name>
    <dbReference type="NCBI Taxonomy" id="460060"/>
    <lineage>
        <taxon>Bacteria</taxon>
        <taxon>Pseudomonadati</taxon>
        <taxon>Pseudomonadota</taxon>
        <taxon>Alphaproteobacteria</taxon>
        <taxon>Hyphomicrobiales</taxon>
        <taxon>Phyllobacteriaceae</taxon>
        <taxon>Mesorhizobium</taxon>
    </lineage>
</organism>
<sequence>MHEKLFHSPVAITVGLGFKREIASLTEMHDFLTEWSTSRRGPLYQNAVKACGLAIPGYLTIEQARRALVAFAEAAGILWPDVEPALPTHAVARGYGGFAA</sequence>
<accession>A0ABV2D790</accession>
<proteinExistence type="predicted"/>
<evidence type="ECO:0000313" key="1">
    <source>
        <dbReference type="EMBL" id="MET2825906.1"/>
    </source>
</evidence>
<reference evidence="1 2" key="1">
    <citation type="submission" date="2024-06" db="EMBL/GenBank/DDBJ databases">
        <authorList>
            <person name="Kim D.-U."/>
        </authorList>
    </citation>
    <scope>NUCLEOTIDE SEQUENCE [LARGE SCALE GENOMIC DNA]</scope>
    <source>
        <strain evidence="1 2">KACC15460</strain>
    </source>
</reference>
<dbReference type="InterPro" id="IPR010385">
    <property type="entry name" value="DUF982"/>
</dbReference>
<keyword evidence="2" id="KW-1185">Reference proteome</keyword>
<dbReference type="EMBL" id="JBEWSZ010000001">
    <property type="protein sequence ID" value="MET2825906.1"/>
    <property type="molecule type" value="Genomic_DNA"/>
</dbReference>
<dbReference type="RefSeq" id="WP_354457978.1">
    <property type="nucleotide sequence ID" value="NZ_JBEWSZ010000001.1"/>
</dbReference>
<dbReference type="Pfam" id="PF06169">
    <property type="entry name" value="DUF982"/>
    <property type="match status" value="1"/>
</dbReference>
<name>A0ABV2D790_9HYPH</name>
<evidence type="ECO:0000313" key="2">
    <source>
        <dbReference type="Proteomes" id="UP001548832"/>
    </source>
</evidence>
<dbReference type="Gene3D" id="6.10.250.730">
    <property type="match status" value="1"/>
</dbReference>
<comment type="caution">
    <text evidence="1">The sequence shown here is derived from an EMBL/GenBank/DDBJ whole genome shotgun (WGS) entry which is preliminary data.</text>
</comment>
<protein>
    <submittedName>
        <fullName evidence="1">DUF982 domain-containing protein</fullName>
    </submittedName>
</protein>